<keyword evidence="6 8" id="KW-1133">Transmembrane helix</keyword>
<evidence type="ECO:0000256" key="8">
    <source>
        <dbReference type="SAM" id="Phobius"/>
    </source>
</evidence>
<keyword evidence="3" id="KW-1003">Cell membrane</keyword>
<organism evidence="9 10">
    <name type="scientific">Cohnella soli</name>
    <dbReference type="NCBI Taxonomy" id="425005"/>
    <lineage>
        <taxon>Bacteria</taxon>
        <taxon>Bacillati</taxon>
        <taxon>Bacillota</taxon>
        <taxon>Bacilli</taxon>
        <taxon>Bacillales</taxon>
        <taxon>Paenibacillaceae</taxon>
        <taxon>Cohnella</taxon>
    </lineage>
</organism>
<keyword evidence="7 8" id="KW-0472">Membrane</keyword>
<evidence type="ECO:0000313" key="10">
    <source>
        <dbReference type="Proteomes" id="UP001596113"/>
    </source>
</evidence>
<feature type="transmembrane region" description="Helical" evidence="8">
    <location>
        <begin position="72"/>
        <end position="94"/>
    </location>
</feature>
<accession>A0ABW0HQE6</accession>
<comment type="similarity">
    <text evidence="2">Belongs to the MreD family.</text>
</comment>
<evidence type="ECO:0000256" key="7">
    <source>
        <dbReference type="ARBA" id="ARBA00023136"/>
    </source>
</evidence>
<keyword evidence="4 8" id="KW-0812">Transmembrane</keyword>
<comment type="caution">
    <text evidence="9">The sequence shown here is derived from an EMBL/GenBank/DDBJ whole genome shotgun (WGS) entry which is preliminary data.</text>
</comment>
<dbReference type="InterPro" id="IPR007227">
    <property type="entry name" value="Cell_shape_determining_MreD"/>
</dbReference>
<evidence type="ECO:0000256" key="4">
    <source>
        <dbReference type="ARBA" id="ARBA00022692"/>
    </source>
</evidence>
<dbReference type="EMBL" id="JBHSMI010000009">
    <property type="protein sequence ID" value="MFC5402087.1"/>
    <property type="molecule type" value="Genomic_DNA"/>
</dbReference>
<evidence type="ECO:0000256" key="2">
    <source>
        <dbReference type="ARBA" id="ARBA00007776"/>
    </source>
</evidence>
<evidence type="ECO:0000256" key="6">
    <source>
        <dbReference type="ARBA" id="ARBA00022989"/>
    </source>
</evidence>
<evidence type="ECO:0000256" key="1">
    <source>
        <dbReference type="ARBA" id="ARBA00004651"/>
    </source>
</evidence>
<feature type="transmembrane region" description="Helical" evidence="8">
    <location>
        <begin position="39"/>
        <end position="66"/>
    </location>
</feature>
<keyword evidence="5" id="KW-0133">Cell shape</keyword>
<dbReference type="RefSeq" id="WP_378130202.1">
    <property type="nucleotide sequence ID" value="NZ_JBHSMI010000009.1"/>
</dbReference>
<name>A0ABW0HQE6_9BACL</name>
<proteinExistence type="inferred from homology"/>
<dbReference type="Pfam" id="PF04093">
    <property type="entry name" value="MreD"/>
    <property type="match status" value="1"/>
</dbReference>
<gene>
    <name evidence="9" type="primary">mreD</name>
    <name evidence="9" type="ORF">ACFPOF_04990</name>
</gene>
<feature type="transmembrane region" description="Helical" evidence="8">
    <location>
        <begin position="101"/>
        <end position="123"/>
    </location>
</feature>
<dbReference type="NCBIfam" id="TIGR03426">
    <property type="entry name" value="shape_MreD"/>
    <property type="match status" value="1"/>
</dbReference>
<protein>
    <submittedName>
        <fullName evidence="9">Rod shape-determining protein MreD</fullName>
    </submittedName>
</protein>
<evidence type="ECO:0000313" key="9">
    <source>
        <dbReference type="EMBL" id="MFC5402087.1"/>
    </source>
</evidence>
<feature type="transmembrane region" description="Helical" evidence="8">
    <location>
        <begin position="6"/>
        <end position="27"/>
    </location>
</feature>
<sequence length="176" mass="19594">MKVRMNGLILITLVLLVLENAIVPWIVPPSWSERLLPHLGFIMTLFVAGFASRHAAFLFGLGFGLLQDTLSYGHLIGPYGFGMALIGYLAGLLAERKSFTIGFFVPVALVGGVLLDSISYSIYKLFSLTSLRFSYVFYWQIAPTAILQLLIALLFYVPVRRFLVKPDLSSSEDKQD</sequence>
<evidence type="ECO:0000256" key="5">
    <source>
        <dbReference type="ARBA" id="ARBA00022960"/>
    </source>
</evidence>
<reference evidence="10" key="1">
    <citation type="journal article" date="2019" name="Int. J. Syst. Evol. Microbiol.">
        <title>The Global Catalogue of Microorganisms (GCM) 10K type strain sequencing project: providing services to taxonomists for standard genome sequencing and annotation.</title>
        <authorList>
            <consortium name="The Broad Institute Genomics Platform"/>
            <consortium name="The Broad Institute Genome Sequencing Center for Infectious Disease"/>
            <person name="Wu L."/>
            <person name="Ma J."/>
        </authorList>
    </citation>
    <scope>NUCLEOTIDE SEQUENCE [LARGE SCALE GENOMIC DNA]</scope>
    <source>
        <strain evidence="10">CGMCC 1.18575</strain>
    </source>
</reference>
<feature type="transmembrane region" description="Helical" evidence="8">
    <location>
        <begin position="135"/>
        <end position="157"/>
    </location>
</feature>
<keyword evidence="10" id="KW-1185">Reference proteome</keyword>
<comment type="subcellular location">
    <subcellularLocation>
        <location evidence="1">Cell membrane</location>
        <topology evidence="1">Multi-pass membrane protein</topology>
    </subcellularLocation>
</comment>
<evidence type="ECO:0000256" key="3">
    <source>
        <dbReference type="ARBA" id="ARBA00022475"/>
    </source>
</evidence>
<dbReference type="Proteomes" id="UP001596113">
    <property type="component" value="Unassembled WGS sequence"/>
</dbReference>